<dbReference type="RefSeq" id="WP_157725497.1">
    <property type="nucleotide sequence ID" value="NZ_CP022423.1"/>
</dbReference>
<dbReference type="KEGG" id="vff:VITFI_CDS1526"/>
<reference evidence="3 5" key="1">
    <citation type="submission" date="2017-07" db="EMBL/GenBank/DDBJ databases">
        <title>Complete Genome Sequence of the cosmetic ferment Vitreoscilla filiformis (ATCC15551).</title>
        <authorList>
            <person name="Contreras S."/>
            <person name="Sagory-Zalkind P."/>
            <person name="Blanquart H."/>
            <person name="Iltis A."/>
            <person name="Morand S.C."/>
        </authorList>
    </citation>
    <scope>NUCLEOTIDE SEQUENCE [LARGE SCALE GENOMIC DNA]</scope>
    <source>
        <strain evidence="3 5">ATCC 15551</strain>
    </source>
</reference>
<accession>A0A221KDD0</accession>
<proteinExistence type="predicted"/>
<organism evidence="3 5">
    <name type="scientific">Vitreoscilla filiformis</name>
    <dbReference type="NCBI Taxonomy" id="63"/>
    <lineage>
        <taxon>Bacteria</taxon>
        <taxon>Pseudomonadati</taxon>
        <taxon>Pseudomonadota</taxon>
        <taxon>Betaproteobacteria</taxon>
        <taxon>Neisseriales</taxon>
        <taxon>Neisseriaceae</taxon>
        <taxon>Vitreoscilla</taxon>
    </lineage>
</organism>
<name>A0A221KDD0_VITFI</name>
<gene>
    <name evidence="1" type="ORF">VITFI_CDS0118</name>
    <name evidence="2" type="ORF">VITFI_CDS0650</name>
    <name evidence="3" type="ORF">VITFI_CDS1069</name>
    <name evidence="4" type="ORF">VITFI_CDS1526</name>
</gene>
<dbReference type="EMBL" id="CP022423">
    <property type="protein sequence ID" value="ASM76429.1"/>
    <property type="molecule type" value="Genomic_DNA"/>
</dbReference>
<dbReference type="EMBL" id="CP022423">
    <property type="protein sequence ID" value="ASM75897.1"/>
    <property type="molecule type" value="Genomic_DNA"/>
</dbReference>
<keyword evidence="5" id="KW-1185">Reference proteome</keyword>
<evidence type="ECO:0000313" key="4">
    <source>
        <dbReference type="EMBL" id="ASM77304.1"/>
    </source>
</evidence>
<evidence type="ECO:0000313" key="3">
    <source>
        <dbReference type="EMBL" id="ASM76847.1"/>
    </source>
</evidence>
<dbReference type="KEGG" id="vff:VITFI_CDS1069"/>
<dbReference type="Proteomes" id="UP000199729">
    <property type="component" value="Chromosome"/>
</dbReference>
<evidence type="ECO:0000313" key="2">
    <source>
        <dbReference type="EMBL" id="ASM76429.1"/>
    </source>
</evidence>
<protein>
    <submittedName>
        <fullName evidence="3">Uncharacterized protein</fullName>
    </submittedName>
</protein>
<evidence type="ECO:0000313" key="1">
    <source>
        <dbReference type="EMBL" id="ASM75897.1"/>
    </source>
</evidence>
<dbReference type="EMBL" id="CP022423">
    <property type="protein sequence ID" value="ASM76847.1"/>
    <property type="molecule type" value="Genomic_DNA"/>
</dbReference>
<dbReference type="KEGG" id="vff:VITFI_CDS0118"/>
<evidence type="ECO:0000313" key="5">
    <source>
        <dbReference type="Proteomes" id="UP000199729"/>
    </source>
</evidence>
<dbReference type="KEGG" id="vff:VITFI_CDS0650"/>
<sequence length="141" mass="14774">MNTAATPPEKHLPDPLASALERMNMPDQDKAALRAALAQVMTPTQELPASVEVAAEPPKWWMQSRTMLLNGVVVALAGTAELMQVIEPNLGLLHDLLSPSSYATVLAALAGANALLRCATASGITFRRPAIQQANTPPAGG</sequence>
<dbReference type="AlphaFoldDB" id="A0A221KDD0"/>
<dbReference type="EMBL" id="CP022423">
    <property type="protein sequence ID" value="ASM77304.1"/>
    <property type="molecule type" value="Genomic_DNA"/>
</dbReference>